<name>A0ABR2TJ98_9ROSI</name>
<evidence type="ECO:0000313" key="1">
    <source>
        <dbReference type="EMBL" id="KAK9037324.1"/>
    </source>
</evidence>
<protein>
    <submittedName>
        <fullName evidence="1">Uncharacterized protein</fullName>
    </submittedName>
</protein>
<comment type="caution">
    <text evidence="1">The sequence shown here is derived from an EMBL/GenBank/DDBJ whole genome shotgun (WGS) entry which is preliminary data.</text>
</comment>
<dbReference type="Proteomes" id="UP001396334">
    <property type="component" value="Unassembled WGS sequence"/>
</dbReference>
<keyword evidence="2" id="KW-1185">Reference proteome</keyword>
<organism evidence="1 2">
    <name type="scientific">Hibiscus sabdariffa</name>
    <name type="common">roselle</name>
    <dbReference type="NCBI Taxonomy" id="183260"/>
    <lineage>
        <taxon>Eukaryota</taxon>
        <taxon>Viridiplantae</taxon>
        <taxon>Streptophyta</taxon>
        <taxon>Embryophyta</taxon>
        <taxon>Tracheophyta</taxon>
        <taxon>Spermatophyta</taxon>
        <taxon>Magnoliopsida</taxon>
        <taxon>eudicotyledons</taxon>
        <taxon>Gunneridae</taxon>
        <taxon>Pentapetalae</taxon>
        <taxon>rosids</taxon>
        <taxon>malvids</taxon>
        <taxon>Malvales</taxon>
        <taxon>Malvaceae</taxon>
        <taxon>Malvoideae</taxon>
        <taxon>Hibiscus</taxon>
    </lineage>
</organism>
<proteinExistence type="predicted"/>
<reference evidence="1 2" key="1">
    <citation type="journal article" date="2024" name="G3 (Bethesda)">
        <title>Genome assembly of Hibiscus sabdariffa L. provides insights into metabolisms of medicinal natural products.</title>
        <authorList>
            <person name="Kim T."/>
        </authorList>
    </citation>
    <scope>NUCLEOTIDE SEQUENCE [LARGE SCALE GENOMIC DNA]</scope>
    <source>
        <strain evidence="1">TK-2024</strain>
        <tissue evidence="1">Old leaves</tissue>
    </source>
</reference>
<accession>A0ABR2TJ98</accession>
<dbReference type="EMBL" id="JBBPBN010000005">
    <property type="protein sequence ID" value="KAK9037324.1"/>
    <property type="molecule type" value="Genomic_DNA"/>
</dbReference>
<sequence>MIATMMEVKELDAIFLGAKGKEKFVDSSKINGKKDCVREEPVTVTTKTIFMIISILELSKTFGMIHSFLPRIGPVLKEAEVLVSTFVAFLIELIYDRGSKSR</sequence>
<gene>
    <name evidence="1" type="ORF">V6N11_022236</name>
</gene>
<evidence type="ECO:0000313" key="2">
    <source>
        <dbReference type="Proteomes" id="UP001396334"/>
    </source>
</evidence>